<dbReference type="STRING" id="3088.A0A383WCS7"/>
<evidence type="ECO:0000256" key="6">
    <source>
        <dbReference type="ARBA" id="ARBA00023132"/>
    </source>
</evidence>
<dbReference type="InterPro" id="IPR037700">
    <property type="entry name" value="NUP88/NUP82"/>
</dbReference>
<evidence type="ECO:0000313" key="10">
    <source>
        <dbReference type="EMBL" id="SZX75030.1"/>
    </source>
</evidence>
<evidence type="ECO:0000256" key="8">
    <source>
        <dbReference type="SAM" id="Coils"/>
    </source>
</evidence>
<gene>
    <name evidence="10" type="ORF">BQ4739_LOCUS15341</name>
</gene>
<evidence type="ECO:0000256" key="4">
    <source>
        <dbReference type="ARBA" id="ARBA00022927"/>
    </source>
</evidence>
<evidence type="ECO:0000256" key="2">
    <source>
        <dbReference type="ARBA" id="ARBA00022448"/>
    </source>
</evidence>
<keyword evidence="3" id="KW-0509">mRNA transport</keyword>
<evidence type="ECO:0000256" key="9">
    <source>
        <dbReference type="SAM" id="MobiDB-lite"/>
    </source>
</evidence>
<dbReference type="EMBL" id="FNXT01001223">
    <property type="protein sequence ID" value="SZX75030.1"/>
    <property type="molecule type" value="Genomic_DNA"/>
</dbReference>
<feature type="region of interest" description="Disordered" evidence="9">
    <location>
        <begin position="466"/>
        <end position="536"/>
    </location>
</feature>
<evidence type="ECO:0000256" key="7">
    <source>
        <dbReference type="ARBA" id="ARBA00023242"/>
    </source>
</evidence>
<keyword evidence="4" id="KW-0653">Protein transport</keyword>
<dbReference type="Proteomes" id="UP000256970">
    <property type="component" value="Unassembled WGS sequence"/>
</dbReference>
<evidence type="ECO:0000256" key="1">
    <source>
        <dbReference type="ARBA" id="ARBA00004567"/>
    </source>
</evidence>
<keyword evidence="6" id="KW-0906">Nuclear pore complex</keyword>
<feature type="compositionally biased region" description="Gly residues" evidence="9">
    <location>
        <begin position="518"/>
        <end position="530"/>
    </location>
</feature>
<dbReference type="GO" id="GO:0000056">
    <property type="term" value="P:ribosomal small subunit export from nucleus"/>
    <property type="evidence" value="ECO:0007669"/>
    <property type="project" value="InterPro"/>
</dbReference>
<dbReference type="GO" id="GO:0000055">
    <property type="term" value="P:ribosomal large subunit export from nucleus"/>
    <property type="evidence" value="ECO:0007669"/>
    <property type="project" value="InterPro"/>
</dbReference>
<keyword evidence="8" id="KW-0175">Coiled coil</keyword>
<keyword evidence="5" id="KW-0811">Translocation</keyword>
<keyword evidence="2" id="KW-0813">Transport</keyword>
<feature type="coiled-coil region" evidence="8">
    <location>
        <begin position="858"/>
        <end position="899"/>
    </location>
</feature>
<evidence type="ECO:0000256" key="5">
    <source>
        <dbReference type="ARBA" id="ARBA00023010"/>
    </source>
</evidence>
<dbReference type="PANTHER" id="PTHR13257:SF0">
    <property type="entry name" value="NUCLEAR PORE COMPLEX PROTEIN NUP88"/>
    <property type="match status" value="1"/>
</dbReference>
<evidence type="ECO:0000313" key="11">
    <source>
        <dbReference type="Proteomes" id="UP000256970"/>
    </source>
</evidence>
<accession>A0A383WCS7</accession>
<dbReference type="GO" id="GO:0006606">
    <property type="term" value="P:protein import into nucleus"/>
    <property type="evidence" value="ECO:0007669"/>
    <property type="project" value="TreeGrafter"/>
</dbReference>
<comment type="subcellular location">
    <subcellularLocation>
        <location evidence="1">Nucleus</location>
        <location evidence="1">Nuclear pore complex</location>
    </subcellularLocation>
</comment>
<dbReference type="AlphaFoldDB" id="A0A383WCS7"/>
<name>A0A383WCS7_TETOB</name>
<sequence length="1032" mass="106598">MAWAQCAAIAGDETGRLYGVARSDVHPGTFAVWVADVYPDALKTTDAQEAAVLLNDVPVTQVVQTVPAIDFDVTAAAASADGHQLLLVGATRQEDAAPVLALVDLYGSQPAAAAAAGASSSSHPAAKQRVASLLHVHRGLYSERPSMRILKAAWHPSSPSHFAALSSDNRWRLYHTSRLSEAEQTFALRLPGIQQSVGLRRGAAFGATAASSSSGGSGGLPPRLTSFAFGPPSSGWASLAVLFLASNGGVYVLCPVAPFGMRVAAGALQRLLDGSSDSTAHAWLLAAFLSVLSHESEAVSARPHMLETAEPALQGPLNSGAESLKQRALRSVACTLALSTGASSGLAGLSLNPASGSGQGSGFSVVATGFSNGSVYAHALELGQVLPVWLDGAPQCAYDKKGEVAAVRYEVEAVPCAPAAAGLAPVTEESQQQPGTHSAAAAAGSLVSPLLLLDVLKINLHSPAAAAGTSDWEVEDDADSAGGSATDSDEESDAGYDPSAARGGFGSSSSRQRNGSSSRGGGLMLGGLGLGSDDDDAAEDLEDQQLLQLTKVTLHAAPELPGRFWACHDQGCWGINIRWLQQLAARLDDAAAAANGAALGQLQLQLQLQQQQQQQLAAPVLQELLVSGSAVVSSCVVGNALLGSGCVVLEAAPGQQQQHGSGGSAIVPAAAAAGSGSGGCLTFLRPRPAGVLGDGVLGGLGEGAGEGEGLGLGELVLSPEEVDAKGRMEDFYADICRGPRRLPAPQRPPNLSQLTPADPAGLQYLNDVASWLLRTHVEFANGAHADLTERARQLHDESHEQTAAIAALRELAAAAAHRQEAIAGRLARLGSVADTLAERSSLLAGLHWSLPRPSSAAEQQMDKQLEVWEQRRDQLRASWRALQARLEAYTAAAQQQQQQAAAATPMRPAGSSTLGFGTPVSGGYGSSFGGYSSPLLQQQTPASAGAGRSPFLGVPALASNRARDRRQVTKPPQGLVNPAKLQQLKEMLAAQNDVITAAREKLTGLFDEVEAYRLEHPEVQLPGRLRSSRVVV</sequence>
<keyword evidence="7" id="KW-0539">Nucleus</keyword>
<proteinExistence type="predicted"/>
<dbReference type="GO" id="GO:0005643">
    <property type="term" value="C:nuclear pore"/>
    <property type="evidence" value="ECO:0007669"/>
    <property type="project" value="UniProtKB-SubCell"/>
</dbReference>
<dbReference type="GO" id="GO:0006406">
    <property type="term" value="P:mRNA export from nucleus"/>
    <property type="evidence" value="ECO:0007669"/>
    <property type="project" value="TreeGrafter"/>
</dbReference>
<protein>
    <submittedName>
        <fullName evidence="10">Uncharacterized protein</fullName>
    </submittedName>
</protein>
<evidence type="ECO:0000256" key="3">
    <source>
        <dbReference type="ARBA" id="ARBA00022816"/>
    </source>
</evidence>
<dbReference type="GO" id="GO:0017056">
    <property type="term" value="F:structural constituent of nuclear pore"/>
    <property type="evidence" value="ECO:0007669"/>
    <property type="project" value="InterPro"/>
</dbReference>
<dbReference type="PANTHER" id="PTHR13257">
    <property type="entry name" value="NUCLEOPORIN NUP84-RELATED"/>
    <property type="match status" value="1"/>
</dbReference>
<organism evidence="10 11">
    <name type="scientific">Tetradesmus obliquus</name>
    <name type="common">Green alga</name>
    <name type="synonym">Acutodesmus obliquus</name>
    <dbReference type="NCBI Taxonomy" id="3088"/>
    <lineage>
        <taxon>Eukaryota</taxon>
        <taxon>Viridiplantae</taxon>
        <taxon>Chlorophyta</taxon>
        <taxon>core chlorophytes</taxon>
        <taxon>Chlorophyceae</taxon>
        <taxon>CS clade</taxon>
        <taxon>Sphaeropleales</taxon>
        <taxon>Scenedesmaceae</taxon>
        <taxon>Tetradesmus</taxon>
    </lineage>
</organism>
<reference evidence="10 11" key="1">
    <citation type="submission" date="2016-10" db="EMBL/GenBank/DDBJ databases">
        <authorList>
            <person name="Cai Z."/>
        </authorList>
    </citation>
    <scope>NUCLEOTIDE SEQUENCE [LARGE SCALE GENOMIC DNA]</scope>
</reference>
<keyword evidence="11" id="KW-1185">Reference proteome</keyword>
<feature type="compositionally biased region" description="Low complexity" evidence="9">
    <location>
        <begin position="499"/>
        <end position="517"/>
    </location>
</feature>